<proteinExistence type="predicted"/>
<evidence type="ECO:0000313" key="2">
    <source>
        <dbReference type="EMBL" id="GMR30847.1"/>
    </source>
</evidence>
<organism evidence="2 3">
    <name type="scientific">Pristionchus mayeri</name>
    <dbReference type="NCBI Taxonomy" id="1317129"/>
    <lineage>
        <taxon>Eukaryota</taxon>
        <taxon>Metazoa</taxon>
        <taxon>Ecdysozoa</taxon>
        <taxon>Nematoda</taxon>
        <taxon>Chromadorea</taxon>
        <taxon>Rhabditida</taxon>
        <taxon>Rhabditina</taxon>
        <taxon>Diplogasteromorpha</taxon>
        <taxon>Diplogasteroidea</taxon>
        <taxon>Neodiplogasteridae</taxon>
        <taxon>Pristionchus</taxon>
    </lineage>
</organism>
<comment type="caution">
    <text evidence="2">The sequence shown here is derived from an EMBL/GenBank/DDBJ whole genome shotgun (WGS) entry which is preliminary data.</text>
</comment>
<dbReference type="Proteomes" id="UP001328107">
    <property type="component" value="Unassembled WGS sequence"/>
</dbReference>
<accession>A0AAN4YXM1</accession>
<gene>
    <name evidence="2" type="ORF">PMAYCL1PPCAC_01042</name>
</gene>
<keyword evidence="3" id="KW-1185">Reference proteome</keyword>
<dbReference type="AlphaFoldDB" id="A0AAN4YXM1"/>
<evidence type="ECO:0000256" key="1">
    <source>
        <dbReference type="SAM" id="MobiDB-lite"/>
    </source>
</evidence>
<name>A0AAN4YXM1_9BILA</name>
<feature type="non-terminal residue" evidence="2">
    <location>
        <position position="1"/>
    </location>
</feature>
<sequence>WVGGSVGITNVSWGGGGSNHNKGDGGCPRIRIRFLDGRVSLALGACAADEVGDEDDGDETSEAGAHDDGHDVRGARVEQALLEGLLSREVVSVENGVGDHSRLLEVDRRVASEREGGGRALESVGARGVHVEVGGGRLGEVLCGRVEGAARRRLESPVDQLELRQLLVRGGEEPDEETPGLALGRRRRHLAVGEEGDLIGVRNLSVVLVVALAADLSSVADGEGDGLGRVIGRGDVQLGGDGLGGEDHARLAVHVLGGPLDGAGARDS</sequence>
<evidence type="ECO:0000313" key="3">
    <source>
        <dbReference type="Proteomes" id="UP001328107"/>
    </source>
</evidence>
<feature type="region of interest" description="Disordered" evidence="1">
    <location>
        <begin position="50"/>
        <end position="72"/>
    </location>
</feature>
<feature type="compositionally biased region" description="Acidic residues" evidence="1">
    <location>
        <begin position="50"/>
        <end position="61"/>
    </location>
</feature>
<protein>
    <submittedName>
        <fullName evidence="2">Uncharacterized protein</fullName>
    </submittedName>
</protein>
<reference evidence="3" key="1">
    <citation type="submission" date="2022-10" db="EMBL/GenBank/DDBJ databases">
        <title>Genome assembly of Pristionchus species.</title>
        <authorList>
            <person name="Yoshida K."/>
            <person name="Sommer R.J."/>
        </authorList>
    </citation>
    <scope>NUCLEOTIDE SEQUENCE [LARGE SCALE GENOMIC DNA]</scope>
    <source>
        <strain evidence="3">RS5460</strain>
    </source>
</reference>
<dbReference type="EMBL" id="BTRK01000001">
    <property type="protein sequence ID" value="GMR30847.1"/>
    <property type="molecule type" value="Genomic_DNA"/>
</dbReference>